<name>A0AAE4CDN0_9ACTN</name>
<protein>
    <submittedName>
        <fullName evidence="1">Tetratricopeptide (TPR) repeat protein</fullName>
    </submittedName>
</protein>
<organism evidence="1 2">
    <name type="scientific">Catenuloplanes atrovinosus</name>
    <dbReference type="NCBI Taxonomy" id="137266"/>
    <lineage>
        <taxon>Bacteria</taxon>
        <taxon>Bacillati</taxon>
        <taxon>Actinomycetota</taxon>
        <taxon>Actinomycetes</taxon>
        <taxon>Micromonosporales</taxon>
        <taxon>Micromonosporaceae</taxon>
        <taxon>Catenuloplanes</taxon>
    </lineage>
</organism>
<evidence type="ECO:0000313" key="2">
    <source>
        <dbReference type="Proteomes" id="UP001183643"/>
    </source>
</evidence>
<dbReference type="Proteomes" id="UP001183643">
    <property type="component" value="Unassembled WGS sequence"/>
</dbReference>
<accession>A0AAE4CDN0</accession>
<dbReference type="InterPro" id="IPR011990">
    <property type="entry name" value="TPR-like_helical_dom_sf"/>
</dbReference>
<dbReference type="RefSeq" id="WP_310370144.1">
    <property type="nucleotide sequence ID" value="NZ_JAVDYB010000001.1"/>
</dbReference>
<gene>
    <name evidence="1" type="ORF">J2S41_004473</name>
</gene>
<keyword evidence="2" id="KW-1185">Reference proteome</keyword>
<dbReference type="EMBL" id="JAVDYB010000001">
    <property type="protein sequence ID" value="MDR7277695.1"/>
    <property type="molecule type" value="Genomic_DNA"/>
</dbReference>
<dbReference type="Gene3D" id="1.25.40.10">
    <property type="entry name" value="Tetratricopeptide repeat domain"/>
    <property type="match status" value="1"/>
</dbReference>
<comment type="caution">
    <text evidence="1">The sequence shown here is derived from an EMBL/GenBank/DDBJ whole genome shotgun (WGS) entry which is preliminary data.</text>
</comment>
<proteinExistence type="predicted"/>
<dbReference type="SUPFAM" id="SSF48452">
    <property type="entry name" value="TPR-like"/>
    <property type="match status" value="1"/>
</dbReference>
<reference evidence="1" key="1">
    <citation type="submission" date="2023-07" db="EMBL/GenBank/DDBJ databases">
        <title>Sequencing the genomes of 1000 actinobacteria strains.</title>
        <authorList>
            <person name="Klenk H.-P."/>
        </authorList>
    </citation>
    <scope>NUCLEOTIDE SEQUENCE</scope>
    <source>
        <strain evidence="1">DSM 44707</strain>
    </source>
</reference>
<evidence type="ECO:0000313" key="1">
    <source>
        <dbReference type="EMBL" id="MDR7277695.1"/>
    </source>
</evidence>
<dbReference type="AlphaFoldDB" id="A0AAE4CDN0"/>
<sequence length="429" mass="45905">MAVSGSLARLAGLDPETVRCFRLLGGHRGPDIAVEAVAVVLGCTVETAARCGDGLVAAGLAEQVTPAHGVGVRYRVHPAVAEPARRIADAAGDGEALWQRLVEWLLAGALAAGHVISPYHRTDVMIRFTRLSPGVVRLPSYDAAAGWLEAEQRNLAAAVAALAEGAPLSAWQLADCLEPLTHLWRVPGLRVATDATALRCAERVGDEARITRALLRYGETLHHHGELAQALGVLRAARKVAGRRRDEWGWAAATEAMAMVAVDLDQAADACYLLRGQRHIFRALGDRRRAGLAELRLADAYHACDRYRAAREALRSAGTLLGALPAVPDRYTRGLLLIAQGRLAVTCGARERAARLLFAALTAMTSLRSSHGQALVLWRLAALADGAPDLEYARLRRAHQLFIESGSREAGIVAQLLADRCPDHARGTA</sequence>